<dbReference type="InterPro" id="IPR035093">
    <property type="entry name" value="RelE/ParE_toxin_dom_sf"/>
</dbReference>
<keyword evidence="1" id="KW-1277">Toxin-antitoxin system</keyword>
<dbReference type="AlphaFoldDB" id="A0A1W1C1S1"/>
<evidence type="ECO:0000313" key="2">
    <source>
        <dbReference type="EMBL" id="SFV59716.1"/>
    </source>
</evidence>
<gene>
    <name evidence="2" type="ORF">MNB_SV-12-1330</name>
</gene>
<dbReference type="Gene3D" id="3.30.2310.20">
    <property type="entry name" value="RelE-like"/>
    <property type="match status" value="1"/>
</dbReference>
<organism evidence="2">
    <name type="scientific">hydrothermal vent metagenome</name>
    <dbReference type="NCBI Taxonomy" id="652676"/>
    <lineage>
        <taxon>unclassified sequences</taxon>
        <taxon>metagenomes</taxon>
        <taxon>ecological metagenomes</taxon>
    </lineage>
</organism>
<name>A0A1W1C1S1_9ZZZZ</name>
<sequence length="95" mass="11395">MTIKRTEKYKTALLTVLKYIAKDKISASKKFKQSLHKQIKNIPKFPYKHRKSIYFNNENIRDLISKGYTVNYEIDLENNRIIVFDIFNKNKPPMK</sequence>
<proteinExistence type="predicted"/>
<accession>A0A1W1C1S1</accession>
<evidence type="ECO:0000256" key="1">
    <source>
        <dbReference type="ARBA" id="ARBA00022649"/>
    </source>
</evidence>
<dbReference type="InterPro" id="IPR007712">
    <property type="entry name" value="RelE/ParE_toxin"/>
</dbReference>
<dbReference type="EMBL" id="FPHE01000092">
    <property type="protein sequence ID" value="SFV59716.1"/>
    <property type="molecule type" value="Genomic_DNA"/>
</dbReference>
<dbReference type="Pfam" id="PF05016">
    <property type="entry name" value="ParE_toxin"/>
    <property type="match status" value="1"/>
</dbReference>
<protein>
    <submittedName>
        <fullName evidence="2">Death on curing protein, Doc toxin</fullName>
    </submittedName>
</protein>
<reference evidence="2" key="1">
    <citation type="submission" date="2016-10" db="EMBL/GenBank/DDBJ databases">
        <authorList>
            <person name="de Groot N.N."/>
        </authorList>
    </citation>
    <scope>NUCLEOTIDE SEQUENCE</scope>
</reference>